<evidence type="ECO:0000313" key="1">
    <source>
        <dbReference type="EMBL" id="KAL3776589.1"/>
    </source>
</evidence>
<dbReference type="Proteomes" id="UP001530400">
    <property type="component" value="Unassembled WGS sequence"/>
</dbReference>
<reference evidence="1 2" key="1">
    <citation type="submission" date="2024-10" db="EMBL/GenBank/DDBJ databases">
        <title>Updated reference genomes for cyclostephanoid diatoms.</title>
        <authorList>
            <person name="Roberts W.R."/>
            <person name="Alverson A.J."/>
        </authorList>
    </citation>
    <scope>NUCLEOTIDE SEQUENCE [LARGE SCALE GENOMIC DNA]</scope>
    <source>
        <strain evidence="1 2">AJA010-31</strain>
    </source>
</reference>
<evidence type="ECO:0008006" key="3">
    <source>
        <dbReference type="Google" id="ProtNLM"/>
    </source>
</evidence>
<organism evidence="1 2">
    <name type="scientific">Cyclotella atomus</name>
    <dbReference type="NCBI Taxonomy" id="382360"/>
    <lineage>
        <taxon>Eukaryota</taxon>
        <taxon>Sar</taxon>
        <taxon>Stramenopiles</taxon>
        <taxon>Ochrophyta</taxon>
        <taxon>Bacillariophyta</taxon>
        <taxon>Coscinodiscophyceae</taxon>
        <taxon>Thalassiosirophycidae</taxon>
        <taxon>Stephanodiscales</taxon>
        <taxon>Stephanodiscaceae</taxon>
        <taxon>Cyclotella</taxon>
    </lineage>
</organism>
<protein>
    <recommendedName>
        <fullName evidence="3">Tyrosine-protein kinase ephrin type A/B receptor-like domain-containing protein</fullName>
    </recommendedName>
</protein>
<dbReference type="AlphaFoldDB" id="A0ABD3NL43"/>
<sequence>MFPGTYGASNHLTSSYCSGKCPLGTYRDRPGAKFKDDCLKCPRGTFGDREGIVASECSGKCSSLDTPKTKYYGDEIGEDELTLVCNNLDQVMENRAGDLWREYQARRKKRLERRYSDDSDRVRHLI</sequence>
<comment type="caution">
    <text evidence="1">The sequence shown here is derived from an EMBL/GenBank/DDBJ whole genome shotgun (WGS) entry which is preliminary data.</text>
</comment>
<name>A0ABD3NL43_9STRA</name>
<dbReference type="EMBL" id="JALLPJ020001092">
    <property type="protein sequence ID" value="KAL3776589.1"/>
    <property type="molecule type" value="Genomic_DNA"/>
</dbReference>
<keyword evidence="2" id="KW-1185">Reference proteome</keyword>
<gene>
    <name evidence="1" type="ORF">ACHAWO_007247</name>
</gene>
<accession>A0ABD3NL43</accession>
<proteinExistence type="predicted"/>
<dbReference type="Gene3D" id="2.10.50.10">
    <property type="entry name" value="Tumor Necrosis Factor Receptor, subunit A, domain 2"/>
    <property type="match status" value="1"/>
</dbReference>
<dbReference type="SMART" id="SM01411">
    <property type="entry name" value="Ephrin_rec_like"/>
    <property type="match status" value="1"/>
</dbReference>
<evidence type="ECO:0000313" key="2">
    <source>
        <dbReference type="Proteomes" id="UP001530400"/>
    </source>
</evidence>